<dbReference type="GO" id="GO:0005737">
    <property type="term" value="C:cytoplasm"/>
    <property type="evidence" value="ECO:0007669"/>
    <property type="project" value="UniProtKB-SubCell"/>
</dbReference>
<keyword evidence="2" id="KW-0963">Cytoplasm</keyword>
<dbReference type="OrthoDB" id="9786347at2"/>
<keyword evidence="5 7" id="KW-0808">Transferase</keyword>
<gene>
    <name evidence="7" type="primary">tusE</name>
    <name evidence="7" type="ORF">BUCINSTRO3249_0297</name>
</gene>
<dbReference type="SUPFAM" id="SSF69721">
    <property type="entry name" value="DsrC, the gamma subunit of dissimilatory sulfite reductase"/>
    <property type="match status" value="1"/>
</dbReference>
<dbReference type="NCBIfam" id="TIGR03342">
    <property type="entry name" value="dsrC_tusE_dsvC"/>
    <property type="match status" value="1"/>
</dbReference>
<organism evidence="7 8">
    <name type="scientific">Buchnera aphidicola</name>
    <name type="common">Cinara strobi</name>
    <dbReference type="NCBI Taxonomy" id="1921549"/>
    <lineage>
        <taxon>Bacteria</taxon>
        <taxon>Pseudomonadati</taxon>
        <taxon>Pseudomonadota</taxon>
        <taxon>Gammaproteobacteria</taxon>
        <taxon>Enterobacterales</taxon>
        <taxon>Erwiniaceae</taxon>
        <taxon>Buchnera</taxon>
    </lineage>
</organism>
<sequence length="91" mass="10918">MKKKEKWNIQYAQKVANKLNIKMSKKHWEIIDCIRDFYKKYNFSPTTRFLLTYMKKKNISLTSQDLFILFPKGFIKYASQIAGIPINNNCF</sequence>
<dbReference type="InterPro" id="IPR042072">
    <property type="entry name" value="DsrC-like_C"/>
</dbReference>
<comment type="similarity">
    <text evidence="5">Belongs to the dsrC/tusE family.</text>
</comment>
<evidence type="ECO:0000256" key="5">
    <source>
        <dbReference type="PIRNR" id="PIRNR006223"/>
    </source>
</evidence>
<comment type="function">
    <text evidence="3">Part of a sulfur-relay system required for 2-thiolation of 5-methylaminomethyl-2-thiouridine (mnm(5)s(2)U) at tRNA wobble positions. Could accept sulfur from TusD.</text>
</comment>
<dbReference type="EC" id="2.8.1.-" evidence="5"/>
<proteinExistence type="inferred from homology"/>
<dbReference type="GO" id="GO:0002143">
    <property type="term" value="P:tRNA wobble position uridine thiolation"/>
    <property type="evidence" value="ECO:0007669"/>
    <property type="project" value="TreeGrafter"/>
</dbReference>
<dbReference type="Pfam" id="PF04358">
    <property type="entry name" value="DsrC"/>
    <property type="match status" value="1"/>
</dbReference>
<evidence type="ECO:0000256" key="6">
    <source>
        <dbReference type="PIRSR" id="PIRSR006223-50"/>
    </source>
</evidence>
<comment type="subcellular location">
    <subcellularLocation>
        <location evidence="1">Cytoplasm</location>
    </subcellularLocation>
</comment>
<evidence type="ECO:0000256" key="1">
    <source>
        <dbReference type="ARBA" id="ARBA00004496"/>
    </source>
</evidence>
<dbReference type="EMBL" id="LR025085">
    <property type="protein sequence ID" value="VAX76725.1"/>
    <property type="molecule type" value="Genomic_DNA"/>
</dbReference>
<accession>A0A3B1E118</accession>
<feature type="active site" description="Cysteine persulfide intermediate" evidence="6">
    <location>
        <position position="90"/>
    </location>
</feature>
<dbReference type="Gene3D" id="1.10.10.370">
    <property type="entry name" value="DsrC-like protein, C-terminal domain"/>
    <property type="match status" value="1"/>
</dbReference>
<dbReference type="STRING" id="1921549.GCA_900128825_00299"/>
<dbReference type="InterPro" id="IPR007453">
    <property type="entry name" value="DsrC/TusE"/>
</dbReference>
<dbReference type="Proteomes" id="UP000271849">
    <property type="component" value="Chromosome"/>
</dbReference>
<evidence type="ECO:0000256" key="3">
    <source>
        <dbReference type="ARBA" id="ARBA00025277"/>
    </source>
</evidence>
<evidence type="ECO:0000256" key="4">
    <source>
        <dbReference type="ARBA" id="ARBA00025918"/>
    </source>
</evidence>
<dbReference type="InterPro" id="IPR025526">
    <property type="entry name" value="DsrC-like_dom_sf"/>
</dbReference>
<reference evidence="8" key="1">
    <citation type="submission" date="2018-09" db="EMBL/GenBank/DDBJ databases">
        <authorList>
            <person name="Manzano-Marin A."/>
            <person name="Manzano-Marin A."/>
        </authorList>
    </citation>
    <scope>NUCLEOTIDE SEQUENCE [LARGE SCALE GENOMIC DNA]</scope>
    <source>
        <strain evidence="8">BuCistrobi</strain>
    </source>
</reference>
<evidence type="ECO:0000313" key="8">
    <source>
        <dbReference type="Proteomes" id="UP000271849"/>
    </source>
</evidence>
<evidence type="ECO:0000256" key="2">
    <source>
        <dbReference type="ARBA" id="ARBA00022490"/>
    </source>
</evidence>
<dbReference type="PANTHER" id="PTHR37010:SF1">
    <property type="entry name" value="SULFURTRANSFERASE TUSE"/>
    <property type="match status" value="1"/>
</dbReference>
<dbReference type="GO" id="GO:0016740">
    <property type="term" value="F:transferase activity"/>
    <property type="evidence" value="ECO:0007669"/>
    <property type="project" value="UniProtKB-KW"/>
</dbReference>
<evidence type="ECO:0000313" key="7">
    <source>
        <dbReference type="EMBL" id="VAX76725.1"/>
    </source>
</evidence>
<protein>
    <recommendedName>
        <fullName evidence="5">Sulfurtransferase</fullName>
        <ecNumber evidence="5">2.8.1.-</ecNumber>
    </recommendedName>
</protein>
<comment type="subunit">
    <text evidence="4">Interacts with the TusBCD complex. Interacts with MnmA.</text>
</comment>
<dbReference type="PIRSF" id="PIRSF006223">
    <property type="entry name" value="DsrC_TusE"/>
    <property type="match status" value="1"/>
</dbReference>
<dbReference type="AlphaFoldDB" id="A0A3B1E118"/>
<dbReference type="GO" id="GO:0097163">
    <property type="term" value="F:sulfur carrier activity"/>
    <property type="evidence" value="ECO:0007669"/>
    <property type="project" value="TreeGrafter"/>
</dbReference>
<dbReference type="PANTHER" id="PTHR37010">
    <property type="entry name" value="SULFURTRANSFERASE TUSE"/>
    <property type="match status" value="1"/>
</dbReference>
<name>A0A3B1E118_9GAMM</name>